<dbReference type="VEuPathDB" id="FungiDB:DFL_003655"/>
<dbReference type="Gene3D" id="3.30.559.30">
    <property type="entry name" value="Nonribosomal peptide synthetase, condensation domain"/>
    <property type="match status" value="1"/>
</dbReference>
<comment type="caution">
    <text evidence="1">The sequence shown here is derived from an EMBL/GenBank/DDBJ whole genome shotgun (WGS) entry which is preliminary data.</text>
</comment>
<dbReference type="PANTHER" id="PTHR42034:SF1">
    <property type="entry name" value="CONDENSATION DOMAIN-CONTAINING PROTEIN"/>
    <property type="match status" value="1"/>
</dbReference>
<dbReference type="AlphaFoldDB" id="A0A437A2I1"/>
<evidence type="ECO:0008006" key="3">
    <source>
        <dbReference type="Google" id="ProtNLM"/>
    </source>
</evidence>
<evidence type="ECO:0000313" key="1">
    <source>
        <dbReference type="EMBL" id="RVD85331.1"/>
    </source>
</evidence>
<dbReference type="SUPFAM" id="SSF52777">
    <property type="entry name" value="CoA-dependent acyltransferases"/>
    <property type="match status" value="1"/>
</dbReference>
<evidence type="ECO:0000313" key="2">
    <source>
        <dbReference type="Proteomes" id="UP000283090"/>
    </source>
</evidence>
<dbReference type="OrthoDB" id="2548233at2759"/>
<sequence length="409" mass="45749">MDSSHPLAWHIPTDSSTHYRRPFDPLEKYEYYMSTMNPIISQRAVVVGTIHPQEEGENKENKTVKALSANPPHPQTAELHYSPSTNDLFVQIRHEIIDGVGTLMLLNNFLLYLFSPLPTYKRLLRDDPSLLSPSMSEITKTPPNPTPEILQKNTLLVQKYFSSSPISFPLSPNPANPYESHRYDFTFTPSRSVKILTSCKPHGITVTHAVTASTALSILKLTGQDSSVFSTTLPISLRDTLPHPYNFAEHAALFCITSPLPVMPVTPSTSLISLSKMVKKEYDDWKNDKNNIRYHEPQLKLFEQAIEAGLAPSNSAGKATVVVSSLGIVEKYLTVSDTNDNEGEGGEGRVKDFWMGNSKIIVFLYTFAGKVRLAACYNRRFHEDDAVKEFIRVVAETLYEGLGIDDDTL</sequence>
<organism evidence="1 2">
    <name type="scientific">Arthrobotrys flagrans</name>
    <name type="common">Nematode-trapping fungus</name>
    <name type="synonym">Trichothecium flagrans</name>
    <dbReference type="NCBI Taxonomy" id="97331"/>
    <lineage>
        <taxon>Eukaryota</taxon>
        <taxon>Fungi</taxon>
        <taxon>Dikarya</taxon>
        <taxon>Ascomycota</taxon>
        <taxon>Pezizomycotina</taxon>
        <taxon>Orbiliomycetes</taxon>
        <taxon>Orbiliales</taxon>
        <taxon>Orbiliaceae</taxon>
        <taxon>Arthrobotrys</taxon>
    </lineage>
</organism>
<dbReference type="Gene3D" id="3.30.559.10">
    <property type="entry name" value="Chloramphenicol acetyltransferase-like domain"/>
    <property type="match status" value="1"/>
</dbReference>
<accession>A0A437A2I1</accession>
<protein>
    <recommendedName>
        <fullName evidence="3">O-acyltransferase WSD1 C-terminal domain-containing protein</fullName>
    </recommendedName>
</protein>
<dbReference type="EMBL" id="SAEB01000006">
    <property type="protein sequence ID" value="RVD85331.1"/>
    <property type="molecule type" value="Genomic_DNA"/>
</dbReference>
<reference evidence="1 2" key="1">
    <citation type="submission" date="2019-01" db="EMBL/GenBank/DDBJ databases">
        <title>Intercellular communication is required for trap formation in the nematode-trapping fungus Duddingtonia flagrans.</title>
        <authorList>
            <person name="Youssar L."/>
            <person name="Wernet V."/>
            <person name="Hensel N."/>
            <person name="Hildebrandt H.-G."/>
            <person name="Fischer R."/>
        </authorList>
    </citation>
    <scope>NUCLEOTIDE SEQUENCE [LARGE SCALE GENOMIC DNA]</scope>
    <source>
        <strain evidence="1 2">CBS H-5679</strain>
    </source>
</reference>
<keyword evidence="2" id="KW-1185">Reference proteome</keyword>
<gene>
    <name evidence="1" type="ORF">DFL_003655</name>
</gene>
<dbReference type="Proteomes" id="UP000283090">
    <property type="component" value="Unassembled WGS sequence"/>
</dbReference>
<dbReference type="GeneID" id="93585966"/>
<proteinExistence type="predicted"/>
<dbReference type="InterPro" id="IPR023213">
    <property type="entry name" value="CAT-like_dom_sf"/>
</dbReference>
<dbReference type="RefSeq" id="XP_067490875.1">
    <property type="nucleotide sequence ID" value="XM_067632624.1"/>
</dbReference>
<dbReference type="PANTHER" id="PTHR42034">
    <property type="entry name" value="CHROMOSOME 7, WHOLE GENOME SHOTGUN SEQUENCE-RELATED"/>
    <property type="match status" value="1"/>
</dbReference>
<name>A0A437A2I1_ARTFL</name>
<dbReference type="STRING" id="97331.A0A437A2I1"/>